<evidence type="ECO:0008006" key="3">
    <source>
        <dbReference type="Google" id="ProtNLM"/>
    </source>
</evidence>
<dbReference type="Proteomes" id="UP000031937">
    <property type="component" value="Unassembled WGS sequence"/>
</dbReference>
<organism evidence="1 2">
    <name type="scientific">Sanguibacteroides justesenii</name>
    <dbReference type="NCBI Taxonomy" id="1547597"/>
    <lineage>
        <taxon>Bacteria</taxon>
        <taxon>Pseudomonadati</taxon>
        <taxon>Bacteroidota</taxon>
        <taxon>Bacteroidia</taxon>
        <taxon>Bacteroidales</taxon>
        <taxon>Porphyromonadaceae</taxon>
        <taxon>Sanguibacteroides</taxon>
    </lineage>
</organism>
<evidence type="ECO:0000313" key="1">
    <source>
        <dbReference type="EMBL" id="KIO45121.1"/>
    </source>
</evidence>
<dbReference type="EMBL" id="JPIT01000018">
    <property type="protein sequence ID" value="KIO45121.1"/>
    <property type="molecule type" value="Genomic_DNA"/>
</dbReference>
<dbReference type="Pfam" id="PF16407">
    <property type="entry name" value="PKD_2"/>
    <property type="match status" value="1"/>
</dbReference>
<comment type="caution">
    <text evidence="1">The sequence shown here is derived from an EMBL/GenBank/DDBJ whole genome shotgun (WGS) entry which is preliminary data.</text>
</comment>
<evidence type="ECO:0000313" key="2">
    <source>
        <dbReference type="Proteomes" id="UP000031937"/>
    </source>
</evidence>
<gene>
    <name evidence="1" type="ORF">IE90_06700</name>
</gene>
<dbReference type="PROSITE" id="PS51257">
    <property type="entry name" value="PROKAR_LIPOPROTEIN"/>
    <property type="match status" value="1"/>
</dbReference>
<dbReference type="RefSeq" id="WP_041503089.1">
    <property type="nucleotide sequence ID" value="NZ_JPIT01000018.1"/>
</dbReference>
<reference evidence="1 2" key="1">
    <citation type="submission" date="2014-07" db="EMBL/GenBank/DDBJ databases">
        <title>Porphyromonadaceae bacterium OUH 334697 = ATCC BAA-2682 = DSM 28341 draft genome.</title>
        <authorList>
            <person name="Sydenham T.V."/>
            <person name="Hasman H."/>
            <person name="Justesen U.S."/>
        </authorList>
    </citation>
    <scope>NUCLEOTIDE SEQUENCE [LARGE SCALE GENOMIC DNA]</scope>
    <source>
        <strain evidence="1 2">OUH 334697</strain>
    </source>
</reference>
<sequence length="549" mass="61958">MKNKIYLLGVFFLFFLGGCFKDEGSYNYTKLDAPEWKFEGAIEMTFRAGETAKFRSTPYFTWGEDSVQRASEVTYEWKLENVVLSNEADFDMPTDELIKRIGLIKFETKAKQGTFSVIEKNTGVTYVKFIYVKITPSNASGDWCIISENGGNTMFSLIKRQYPVTGLTYELKQNIYPELNDGEILGRPLFMAYAEGATNIGAMGAMTVVTTSGEYEINCESMVKVGNLDEIPIQGNIKARHDAYNKSGDFGLQTFVTDAEGKLYRRMLTKNNLGGEFGTTPLVLDAKGYQITMMGQTQIGYLAMPCYDALHRRMVTIVFYESGKMDDNPWWPQPDGEQYKLSKLCSTQPKVGVSVTGCAPVWDMPVGTKPLHIWYVKEAGNPFMGNYDIIGLIYNDASGKTWLTEFAIDRKEGYAKNDAENKNIEFPGGNLEVGSCFLMSSDRFSKKKNFMLYSKGNQIRYINRSFQFSDNAYITLKDPNDKVTFMAWAVAKDYWQLMVGTEKGKVIFYDAKSGDSLDPNPKLIKEFDLGGRIVSAKELDNESLHGDKY</sequence>
<dbReference type="AlphaFoldDB" id="A0AB34R682"/>
<proteinExistence type="predicted"/>
<protein>
    <recommendedName>
        <fullName evidence="3">Lipoprotein</fullName>
    </recommendedName>
</protein>
<accession>A0AB34R682</accession>
<name>A0AB34R682_9PORP</name>
<dbReference type="InterPro" id="IPR032183">
    <property type="entry name" value="PKD-like"/>
</dbReference>